<evidence type="ECO:0000313" key="4">
    <source>
        <dbReference type="Proteomes" id="UP000183263"/>
    </source>
</evidence>
<name>A0A1G8FC22_9NOCA</name>
<proteinExistence type="predicted"/>
<sequence>MTTSLPASVTSEASERGPRVIGVDIARALAVLGMIAVHTATAQQIGDTAFFLLSGRSAILFALLAGVSLALTTGEDAPLRGGPLRAARRSIAARALVLLVVGMALVELGSPVMVILATYAVLFWLVLPVLRWSWQRLAVAAAVGAVAGPALSWWIRSAGEPAETFGETPRFDLFTSGEGIRHLGSVLFVDGAYPVLTWLPFVLAGLAIGRWGVRRDRAPRTLIVVGSALAVAGYGGSWLALHGFGGYDVLVSHLEVIVPGEGAQMLDELLRSSGFGTFGVDPWQWILTASPHSGTPFEVVGSGGVAIAVLGVCLASVTTRAARAGWLSPLVALGAMPLTVYVGHVVALAVLIRWELFAPSWPMALGFLVVPVVFAVLWRRVARRGPLEWLLRRVGIVAARGRLPRASTKGGETASIGQEDSRR</sequence>
<accession>A0A1G8FC22</accession>
<dbReference type="EMBL" id="FNDN01000003">
    <property type="protein sequence ID" value="SDH79698.1"/>
    <property type="molecule type" value="Genomic_DNA"/>
</dbReference>
<keyword evidence="4" id="KW-1185">Reference proteome</keyword>
<dbReference type="RefSeq" id="WP_083342938.1">
    <property type="nucleotide sequence ID" value="NZ_CP048813.1"/>
</dbReference>
<evidence type="ECO:0000259" key="2">
    <source>
        <dbReference type="Pfam" id="PF07786"/>
    </source>
</evidence>
<protein>
    <submittedName>
        <fullName evidence="3">Uncharacterized membrane protein YeiB</fullName>
    </submittedName>
</protein>
<feature type="domain" description="DUF418" evidence="1">
    <location>
        <begin position="305"/>
        <end position="394"/>
    </location>
</feature>
<dbReference type="Pfam" id="PF04235">
    <property type="entry name" value="DUF418"/>
    <property type="match status" value="1"/>
</dbReference>
<dbReference type="InterPro" id="IPR007349">
    <property type="entry name" value="DUF418"/>
</dbReference>
<dbReference type="PANTHER" id="PTHR30590:SF3">
    <property type="entry name" value="HYPOTHETICAL MEMBRANE SPANNING PROTEIN"/>
    <property type="match status" value="1"/>
</dbReference>
<reference evidence="3 4" key="1">
    <citation type="submission" date="2016-10" db="EMBL/GenBank/DDBJ databases">
        <authorList>
            <person name="de Groot N.N."/>
        </authorList>
    </citation>
    <scope>NUCLEOTIDE SEQUENCE [LARGE SCALE GENOMIC DNA]</scope>
    <source>
        <strain evidence="3 4">DSM 44892</strain>
    </source>
</reference>
<dbReference type="InterPro" id="IPR052529">
    <property type="entry name" value="Bact_Transport_Assoc"/>
</dbReference>
<feature type="domain" description="Heparan-alpha-glucosaminide N-acetyltransferase catalytic" evidence="2">
    <location>
        <begin position="19"/>
        <end position="215"/>
    </location>
</feature>
<evidence type="ECO:0000259" key="1">
    <source>
        <dbReference type="Pfam" id="PF04235"/>
    </source>
</evidence>
<organism evidence="3 4">
    <name type="scientific">Rhodococcus triatomae</name>
    <dbReference type="NCBI Taxonomy" id="300028"/>
    <lineage>
        <taxon>Bacteria</taxon>
        <taxon>Bacillati</taxon>
        <taxon>Actinomycetota</taxon>
        <taxon>Actinomycetes</taxon>
        <taxon>Mycobacteriales</taxon>
        <taxon>Nocardiaceae</taxon>
        <taxon>Rhodococcus</taxon>
    </lineage>
</organism>
<gene>
    <name evidence="3" type="ORF">SAMN05444695_103239</name>
</gene>
<dbReference type="PANTHER" id="PTHR30590">
    <property type="entry name" value="INNER MEMBRANE PROTEIN"/>
    <property type="match status" value="1"/>
</dbReference>
<dbReference type="InterPro" id="IPR012429">
    <property type="entry name" value="HGSNAT_cat"/>
</dbReference>
<dbReference type="OrthoDB" id="4966979at2"/>
<evidence type="ECO:0000313" key="3">
    <source>
        <dbReference type="EMBL" id="SDH79698.1"/>
    </source>
</evidence>
<dbReference type="Pfam" id="PF07786">
    <property type="entry name" value="HGSNAT_cat"/>
    <property type="match status" value="1"/>
</dbReference>
<dbReference type="AlphaFoldDB" id="A0A1G8FC22"/>
<dbReference type="Proteomes" id="UP000183263">
    <property type="component" value="Unassembled WGS sequence"/>
</dbReference>